<evidence type="ECO:0000313" key="2">
    <source>
        <dbReference type="Proteomes" id="UP001143330"/>
    </source>
</evidence>
<sequence length="181" mass="18870">MAKFLRVEDGVAVESIETEGDIAEMFSPSLLWVAAGAAEVGWSYADGAWTAPPPVVVDLVALRLTLKGSVDTAAERQRLKYITAGAGQAMTYQVKADEARRFALDTSPDPAAYPLLAAEVGITAEDLAGVAAVVTANYTNWLVIGSAIEMARLGAKRAIDEAATAEDARAAAEVSWPGTGS</sequence>
<name>A0A9W6NCH9_9HYPH</name>
<protein>
    <recommendedName>
        <fullName evidence="3">DUF4376 domain-containing protein</fullName>
    </recommendedName>
</protein>
<evidence type="ECO:0008006" key="3">
    <source>
        <dbReference type="Google" id="ProtNLM"/>
    </source>
</evidence>
<proteinExistence type="predicted"/>
<dbReference type="Proteomes" id="UP001143330">
    <property type="component" value="Unassembled WGS sequence"/>
</dbReference>
<gene>
    <name evidence="1" type="ORF">GCM10017653_37450</name>
</gene>
<dbReference type="AlphaFoldDB" id="A0A9W6NCH9"/>
<dbReference type="RefSeq" id="WP_213359364.1">
    <property type="nucleotide sequence ID" value="NZ_BSFM01000017.1"/>
</dbReference>
<comment type="caution">
    <text evidence="1">The sequence shown here is derived from an EMBL/GenBank/DDBJ whole genome shotgun (WGS) entry which is preliminary data.</text>
</comment>
<organism evidence="1 2">
    <name type="scientific">Ancylobacter defluvii</name>
    <dbReference type="NCBI Taxonomy" id="1282440"/>
    <lineage>
        <taxon>Bacteria</taxon>
        <taxon>Pseudomonadati</taxon>
        <taxon>Pseudomonadota</taxon>
        <taxon>Alphaproteobacteria</taxon>
        <taxon>Hyphomicrobiales</taxon>
        <taxon>Xanthobacteraceae</taxon>
        <taxon>Ancylobacter</taxon>
    </lineage>
</organism>
<reference evidence="1" key="1">
    <citation type="journal article" date="2014" name="Int. J. Syst. Evol. Microbiol.">
        <title>Complete genome sequence of Corynebacterium casei LMG S-19264T (=DSM 44701T), isolated from a smear-ripened cheese.</title>
        <authorList>
            <consortium name="US DOE Joint Genome Institute (JGI-PGF)"/>
            <person name="Walter F."/>
            <person name="Albersmeier A."/>
            <person name="Kalinowski J."/>
            <person name="Ruckert C."/>
        </authorList>
    </citation>
    <scope>NUCLEOTIDE SEQUENCE</scope>
    <source>
        <strain evidence="1">VKM B-2789</strain>
    </source>
</reference>
<reference evidence="1" key="2">
    <citation type="submission" date="2023-01" db="EMBL/GenBank/DDBJ databases">
        <authorList>
            <person name="Sun Q."/>
            <person name="Evtushenko L."/>
        </authorList>
    </citation>
    <scope>NUCLEOTIDE SEQUENCE</scope>
    <source>
        <strain evidence="1">VKM B-2789</strain>
    </source>
</reference>
<keyword evidence="2" id="KW-1185">Reference proteome</keyword>
<accession>A0A9W6NCH9</accession>
<evidence type="ECO:0000313" key="1">
    <source>
        <dbReference type="EMBL" id="GLK85675.1"/>
    </source>
</evidence>
<dbReference type="EMBL" id="BSFM01000017">
    <property type="protein sequence ID" value="GLK85675.1"/>
    <property type="molecule type" value="Genomic_DNA"/>
</dbReference>